<proteinExistence type="predicted"/>
<organism evidence="2 3">
    <name type="scientific">Xyrichtys novacula</name>
    <name type="common">Pearly razorfish</name>
    <name type="synonym">Hemipteronotus novacula</name>
    <dbReference type="NCBI Taxonomy" id="13765"/>
    <lineage>
        <taxon>Eukaryota</taxon>
        <taxon>Metazoa</taxon>
        <taxon>Chordata</taxon>
        <taxon>Craniata</taxon>
        <taxon>Vertebrata</taxon>
        <taxon>Euteleostomi</taxon>
        <taxon>Actinopterygii</taxon>
        <taxon>Neopterygii</taxon>
        <taxon>Teleostei</taxon>
        <taxon>Neoteleostei</taxon>
        <taxon>Acanthomorphata</taxon>
        <taxon>Eupercaria</taxon>
        <taxon>Labriformes</taxon>
        <taxon>Labridae</taxon>
        <taxon>Xyrichtys</taxon>
    </lineage>
</organism>
<gene>
    <name evidence="2" type="ORF">XNOV1_A032344</name>
</gene>
<name>A0AAV1FIH4_XYRNO</name>
<keyword evidence="3" id="KW-1185">Reference proteome</keyword>
<protein>
    <submittedName>
        <fullName evidence="2">Uncharacterized protein</fullName>
    </submittedName>
</protein>
<evidence type="ECO:0000256" key="1">
    <source>
        <dbReference type="SAM" id="MobiDB-lite"/>
    </source>
</evidence>
<evidence type="ECO:0000313" key="2">
    <source>
        <dbReference type="EMBL" id="CAJ1060459.1"/>
    </source>
</evidence>
<accession>A0AAV1FIH4</accession>
<evidence type="ECO:0000313" key="3">
    <source>
        <dbReference type="Proteomes" id="UP001178508"/>
    </source>
</evidence>
<sequence length="99" mass="11140">MPSTLQRPQLSPPPPTQQNPSFHICPPVAASEERYTGAEQPEGVQVRHASPDEEKGRLWWSYGCLFMECEVKKGTRERREERGVKDVSRGYIGGTVEGK</sequence>
<dbReference type="Proteomes" id="UP001178508">
    <property type="component" value="Chromosome 7"/>
</dbReference>
<dbReference type="AlphaFoldDB" id="A0AAV1FIH4"/>
<dbReference type="EMBL" id="OY660870">
    <property type="protein sequence ID" value="CAJ1060459.1"/>
    <property type="molecule type" value="Genomic_DNA"/>
</dbReference>
<reference evidence="2" key="1">
    <citation type="submission" date="2023-08" db="EMBL/GenBank/DDBJ databases">
        <authorList>
            <person name="Alioto T."/>
            <person name="Alioto T."/>
            <person name="Gomez Garrido J."/>
        </authorList>
    </citation>
    <scope>NUCLEOTIDE SEQUENCE</scope>
</reference>
<feature type="region of interest" description="Disordered" evidence="1">
    <location>
        <begin position="1"/>
        <end position="53"/>
    </location>
</feature>